<dbReference type="AlphaFoldDB" id="A0A4Z2I693"/>
<organism evidence="2 3">
    <name type="scientific">Liparis tanakae</name>
    <name type="common">Tanaka's snailfish</name>
    <dbReference type="NCBI Taxonomy" id="230148"/>
    <lineage>
        <taxon>Eukaryota</taxon>
        <taxon>Metazoa</taxon>
        <taxon>Chordata</taxon>
        <taxon>Craniata</taxon>
        <taxon>Vertebrata</taxon>
        <taxon>Euteleostomi</taxon>
        <taxon>Actinopterygii</taxon>
        <taxon>Neopterygii</taxon>
        <taxon>Teleostei</taxon>
        <taxon>Neoteleostei</taxon>
        <taxon>Acanthomorphata</taxon>
        <taxon>Eupercaria</taxon>
        <taxon>Perciformes</taxon>
        <taxon>Cottioidei</taxon>
        <taxon>Cottales</taxon>
        <taxon>Liparidae</taxon>
        <taxon>Liparis</taxon>
    </lineage>
</organism>
<proteinExistence type="predicted"/>
<evidence type="ECO:0000313" key="2">
    <source>
        <dbReference type="EMBL" id="TNN73557.1"/>
    </source>
</evidence>
<protein>
    <submittedName>
        <fullName evidence="2">Uncharacterized protein</fullName>
    </submittedName>
</protein>
<keyword evidence="3" id="KW-1185">Reference proteome</keyword>
<reference evidence="2 3" key="1">
    <citation type="submission" date="2019-03" db="EMBL/GenBank/DDBJ databases">
        <title>First draft genome of Liparis tanakae, snailfish: a comprehensive survey of snailfish specific genes.</title>
        <authorList>
            <person name="Kim W."/>
            <person name="Song I."/>
            <person name="Jeong J.-H."/>
            <person name="Kim D."/>
            <person name="Kim S."/>
            <person name="Ryu S."/>
            <person name="Song J.Y."/>
            <person name="Lee S.K."/>
        </authorList>
    </citation>
    <scope>NUCLEOTIDE SEQUENCE [LARGE SCALE GENOMIC DNA]</scope>
    <source>
        <tissue evidence="2">Muscle</tissue>
    </source>
</reference>
<evidence type="ECO:0000256" key="1">
    <source>
        <dbReference type="SAM" id="MobiDB-lite"/>
    </source>
</evidence>
<gene>
    <name evidence="2" type="ORF">EYF80_016152</name>
</gene>
<dbReference type="Proteomes" id="UP000314294">
    <property type="component" value="Unassembled WGS sequence"/>
</dbReference>
<name>A0A4Z2I693_9TELE</name>
<feature type="compositionally biased region" description="Acidic residues" evidence="1">
    <location>
        <begin position="7"/>
        <end position="22"/>
    </location>
</feature>
<accession>A0A4Z2I693</accession>
<feature type="region of interest" description="Disordered" evidence="1">
    <location>
        <begin position="1"/>
        <end position="23"/>
    </location>
</feature>
<comment type="caution">
    <text evidence="2">The sequence shown here is derived from an EMBL/GenBank/DDBJ whole genome shotgun (WGS) entry which is preliminary data.</text>
</comment>
<dbReference type="EMBL" id="SRLO01000123">
    <property type="protein sequence ID" value="TNN73557.1"/>
    <property type="molecule type" value="Genomic_DNA"/>
</dbReference>
<evidence type="ECO:0000313" key="3">
    <source>
        <dbReference type="Proteomes" id="UP000314294"/>
    </source>
</evidence>
<sequence>MVKQSEEVEEDVEKEEEEEEEEWVSRALRAAPLCCVSEASNRPRHSALTFAATPEGNTYTLQLILCLAAEQVGYHNQMEDVLP</sequence>